<keyword evidence="2" id="KW-1185">Reference proteome</keyword>
<gene>
    <name evidence="3" type="primary">LOC108665046</name>
</gene>
<dbReference type="InterPro" id="IPR028364">
    <property type="entry name" value="Ribosomal_uL1/biogenesis"/>
</dbReference>
<protein>
    <submittedName>
        <fullName evidence="3">Ribosomal L1 domain-containing protein CG13096</fullName>
    </submittedName>
</protein>
<dbReference type="GeneID" id="108665046"/>
<evidence type="ECO:0000313" key="2">
    <source>
        <dbReference type="Proteomes" id="UP000694843"/>
    </source>
</evidence>
<evidence type="ECO:0000256" key="1">
    <source>
        <dbReference type="SAM" id="MobiDB-lite"/>
    </source>
</evidence>
<feature type="region of interest" description="Disordered" evidence="1">
    <location>
        <begin position="1"/>
        <end position="74"/>
    </location>
</feature>
<feature type="compositionally biased region" description="Polar residues" evidence="1">
    <location>
        <begin position="37"/>
        <end position="56"/>
    </location>
</feature>
<dbReference type="Proteomes" id="UP000694843">
    <property type="component" value="Unplaced"/>
</dbReference>
<dbReference type="SUPFAM" id="SSF56808">
    <property type="entry name" value="Ribosomal protein L1"/>
    <property type="match status" value="1"/>
</dbReference>
<proteinExistence type="predicted"/>
<evidence type="ECO:0000313" key="3">
    <source>
        <dbReference type="RefSeq" id="XP_018007253.1"/>
    </source>
</evidence>
<name>A0A8B7N192_HYAAZ</name>
<dbReference type="InterPro" id="IPR023674">
    <property type="entry name" value="Ribosomal_uL1-like"/>
</dbReference>
<dbReference type="InterPro" id="IPR016095">
    <property type="entry name" value="Ribosomal_uL1_3-a/b-sand"/>
</dbReference>
<dbReference type="OMA" id="SANLLCH"/>
<dbReference type="OrthoDB" id="10251727at2759"/>
<accession>A0A8B7N192</accession>
<dbReference type="KEGG" id="hazt:108665046"/>
<dbReference type="Gene3D" id="3.40.50.790">
    <property type="match status" value="1"/>
</dbReference>
<dbReference type="Pfam" id="PF00687">
    <property type="entry name" value="Ribosomal_L1"/>
    <property type="match status" value="1"/>
</dbReference>
<sequence length="455" mass="51297">MGSASNETKKIRVRRRKPFDEPPTEKTLAKKSRALLSESSAPKSSVGRQSSTQGQGTVKRAVVKAKMGKSKRIKSDLKDSEKLISNSMMKKCILSLLKEYSDQDNCDAEGKKSVFAEASSKISSKRRLCLTIDSFKVPPHRSSKTPTHPKIFRFKLPHGLTDASSSVLLVTKDYPKPKNPRLSNEHFRRLLTSAGCNHLITEIMSIGQLRDEYSVLSARKELCDRIDVVLCDNSVSLVVPRVLGKLFLLSKKFPIGIKMNKKKLLQEIEEKLDTTCHKMTFKNTQSTLVFGHSVQPLDHLVENLRASIAHLCKSFPGGFRNIKTLYLTTGLKARVPLYVSSGPSSQVRSLPLMPVATPEILEGDFGFGNVKITSFGDVIHYQPIKEDEEDLLHAVPGMDEKTKEKYRKMREARDREERLEKIWAKKKRYGYGLKKEALAKAKRIKKSNFKEVPLV</sequence>
<feature type="compositionally biased region" description="Basic residues" evidence="1">
    <location>
        <begin position="61"/>
        <end position="72"/>
    </location>
</feature>
<feature type="compositionally biased region" description="Basic and acidic residues" evidence="1">
    <location>
        <begin position="18"/>
        <end position="28"/>
    </location>
</feature>
<dbReference type="AlphaFoldDB" id="A0A8B7N192"/>
<organism evidence="2 3">
    <name type="scientific">Hyalella azteca</name>
    <name type="common">Amphipod</name>
    <dbReference type="NCBI Taxonomy" id="294128"/>
    <lineage>
        <taxon>Eukaryota</taxon>
        <taxon>Metazoa</taxon>
        <taxon>Ecdysozoa</taxon>
        <taxon>Arthropoda</taxon>
        <taxon>Crustacea</taxon>
        <taxon>Multicrustacea</taxon>
        <taxon>Malacostraca</taxon>
        <taxon>Eumalacostraca</taxon>
        <taxon>Peracarida</taxon>
        <taxon>Amphipoda</taxon>
        <taxon>Senticaudata</taxon>
        <taxon>Talitrida</taxon>
        <taxon>Talitroidea</taxon>
        <taxon>Hyalellidae</taxon>
        <taxon>Hyalella</taxon>
    </lineage>
</organism>
<dbReference type="RefSeq" id="XP_018007253.1">
    <property type="nucleotide sequence ID" value="XM_018151764.2"/>
</dbReference>
<reference evidence="3" key="1">
    <citation type="submission" date="2025-08" db="UniProtKB">
        <authorList>
            <consortium name="RefSeq"/>
        </authorList>
    </citation>
    <scope>IDENTIFICATION</scope>
    <source>
        <tissue evidence="3">Whole organism</tissue>
    </source>
</reference>